<dbReference type="AlphaFoldDB" id="A0A371FIQ3"/>
<sequence length="75" mass="8405">WCIIFVVTLDNIWKCRNEWVFESRSLPLLTVASHFWKQADGVAFVACGVLRDHCGSVIFAFGANIGSWCRALGNT</sequence>
<accession>A0A371FIQ3</accession>
<keyword evidence="2" id="KW-1185">Reference proteome</keyword>
<comment type="caution">
    <text evidence="1">The sequence shown here is derived from an EMBL/GenBank/DDBJ whole genome shotgun (WGS) entry which is preliminary data.</text>
</comment>
<dbReference type="Proteomes" id="UP000257109">
    <property type="component" value="Unassembled WGS sequence"/>
</dbReference>
<evidence type="ECO:0000313" key="2">
    <source>
        <dbReference type="Proteomes" id="UP000257109"/>
    </source>
</evidence>
<feature type="non-terminal residue" evidence="1">
    <location>
        <position position="75"/>
    </location>
</feature>
<dbReference type="EMBL" id="QJKJ01008950">
    <property type="protein sequence ID" value="RDX78162.1"/>
    <property type="molecule type" value="Genomic_DNA"/>
</dbReference>
<reference evidence="1" key="1">
    <citation type="submission" date="2018-05" db="EMBL/GenBank/DDBJ databases">
        <title>Draft genome of Mucuna pruriens seed.</title>
        <authorList>
            <person name="Nnadi N.E."/>
            <person name="Vos R."/>
            <person name="Hasami M.H."/>
            <person name="Devisetty U.K."/>
            <person name="Aguiy J.C."/>
        </authorList>
    </citation>
    <scope>NUCLEOTIDE SEQUENCE [LARGE SCALE GENOMIC DNA]</scope>
    <source>
        <strain evidence="1">JCA_2017</strain>
    </source>
</reference>
<feature type="non-terminal residue" evidence="1">
    <location>
        <position position="1"/>
    </location>
</feature>
<evidence type="ECO:0000313" key="1">
    <source>
        <dbReference type="EMBL" id="RDX78162.1"/>
    </source>
</evidence>
<protein>
    <submittedName>
        <fullName evidence="1">Uncharacterized protein</fullName>
    </submittedName>
</protein>
<name>A0A371FIQ3_MUCPR</name>
<organism evidence="1 2">
    <name type="scientific">Mucuna pruriens</name>
    <name type="common">Velvet bean</name>
    <name type="synonym">Dolichos pruriens</name>
    <dbReference type="NCBI Taxonomy" id="157652"/>
    <lineage>
        <taxon>Eukaryota</taxon>
        <taxon>Viridiplantae</taxon>
        <taxon>Streptophyta</taxon>
        <taxon>Embryophyta</taxon>
        <taxon>Tracheophyta</taxon>
        <taxon>Spermatophyta</taxon>
        <taxon>Magnoliopsida</taxon>
        <taxon>eudicotyledons</taxon>
        <taxon>Gunneridae</taxon>
        <taxon>Pentapetalae</taxon>
        <taxon>rosids</taxon>
        <taxon>fabids</taxon>
        <taxon>Fabales</taxon>
        <taxon>Fabaceae</taxon>
        <taxon>Papilionoideae</taxon>
        <taxon>50 kb inversion clade</taxon>
        <taxon>NPAAA clade</taxon>
        <taxon>indigoferoid/millettioid clade</taxon>
        <taxon>Phaseoleae</taxon>
        <taxon>Mucuna</taxon>
    </lineage>
</organism>
<gene>
    <name evidence="1" type="ORF">CR513_41601</name>
</gene>
<proteinExistence type="predicted"/>